<name>A0A1C3XBN9_9HYPH</name>
<organism evidence="6 7">
    <name type="scientific">Rhizobium multihospitium</name>
    <dbReference type="NCBI Taxonomy" id="410764"/>
    <lineage>
        <taxon>Bacteria</taxon>
        <taxon>Pseudomonadati</taxon>
        <taxon>Pseudomonadota</taxon>
        <taxon>Alphaproteobacteria</taxon>
        <taxon>Hyphomicrobiales</taxon>
        <taxon>Rhizobiaceae</taxon>
        <taxon>Rhizobium/Agrobacterium group</taxon>
        <taxon>Rhizobium</taxon>
    </lineage>
</organism>
<keyword evidence="7" id="KW-1185">Reference proteome</keyword>
<evidence type="ECO:0000313" key="7">
    <source>
        <dbReference type="Proteomes" id="UP000199101"/>
    </source>
</evidence>
<evidence type="ECO:0000256" key="1">
    <source>
        <dbReference type="ARBA" id="ARBA00001946"/>
    </source>
</evidence>
<dbReference type="Gene3D" id="3.90.79.10">
    <property type="entry name" value="Nucleoside Triphosphate Pyrophosphohydrolase"/>
    <property type="match status" value="1"/>
</dbReference>
<accession>A0A1C3XBN9</accession>
<dbReference type="InterPro" id="IPR015797">
    <property type="entry name" value="NUDIX_hydrolase-like_dom_sf"/>
</dbReference>
<dbReference type="CDD" id="cd04666">
    <property type="entry name" value="NUDIX_DIPP2_like_Nudt4"/>
    <property type="match status" value="1"/>
</dbReference>
<evidence type="ECO:0000313" key="6">
    <source>
        <dbReference type="EMBL" id="SCB49653.1"/>
    </source>
</evidence>
<protein>
    <submittedName>
        <fullName evidence="6">NUDIX domain-containing protein</fullName>
    </submittedName>
</protein>
<dbReference type="PANTHER" id="PTHR12629">
    <property type="entry name" value="DIPHOSPHOINOSITOL POLYPHOSPHATE PHOSPHOHYDROLASE"/>
    <property type="match status" value="1"/>
</dbReference>
<evidence type="ECO:0000259" key="5">
    <source>
        <dbReference type="PROSITE" id="PS51462"/>
    </source>
</evidence>
<dbReference type="Pfam" id="PF00293">
    <property type="entry name" value="NUDIX"/>
    <property type="match status" value="1"/>
</dbReference>
<dbReference type="GO" id="GO:0005737">
    <property type="term" value="C:cytoplasm"/>
    <property type="evidence" value="ECO:0007669"/>
    <property type="project" value="TreeGrafter"/>
</dbReference>
<dbReference type="GO" id="GO:1901911">
    <property type="term" value="P:adenosine 5'-(hexahydrogen pentaphosphate) catabolic process"/>
    <property type="evidence" value="ECO:0007669"/>
    <property type="project" value="TreeGrafter"/>
</dbReference>
<dbReference type="GO" id="GO:1901907">
    <property type="term" value="P:diadenosine pentaphosphate catabolic process"/>
    <property type="evidence" value="ECO:0007669"/>
    <property type="project" value="TreeGrafter"/>
</dbReference>
<dbReference type="STRING" id="410764.GA0061103_0653"/>
<proteinExistence type="predicted"/>
<evidence type="ECO:0000256" key="4">
    <source>
        <dbReference type="ARBA" id="ARBA00022842"/>
    </source>
</evidence>
<dbReference type="GO" id="GO:0034432">
    <property type="term" value="F:bis(5'-adenosyl)-pentaphosphatase activity"/>
    <property type="evidence" value="ECO:0007669"/>
    <property type="project" value="TreeGrafter"/>
</dbReference>
<dbReference type="OrthoDB" id="7066910at2"/>
<dbReference type="InterPro" id="IPR000086">
    <property type="entry name" value="NUDIX_hydrolase_dom"/>
</dbReference>
<dbReference type="GO" id="GO:0034431">
    <property type="term" value="F:bis(5'-adenosyl)-hexaphosphatase activity"/>
    <property type="evidence" value="ECO:0007669"/>
    <property type="project" value="TreeGrafter"/>
</dbReference>
<comment type="cofactor">
    <cofactor evidence="1">
        <name>Mg(2+)</name>
        <dbReference type="ChEBI" id="CHEBI:18420"/>
    </cofactor>
</comment>
<dbReference type="InterPro" id="IPR047198">
    <property type="entry name" value="DDP-like_NUDIX"/>
</dbReference>
<dbReference type="PROSITE" id="PS51462">
    <property type="entry name" value="NUDIX"/>
    <property type="match status" value="1"/>
</dbReference>
<dbReference type="GO" id="GO:0071543">
    <property type="term" value="P:diphosphoinositol polyphosphate metabolic process"/>
    <property type="evidence" value="ECO:0007669"/>
    <property type="project" value="TreeGrafter"/>
</dbReference>
<gene>
    <name evidence="6" type="ORF">GA0061103_0653</name>
</gene>
<dbReference type="EMBL" id="FMAG01000014">
    <property type="protein sequence ID" value="SCB49653.1"/>
    <property type="molecule type" value="Genomic_DNA"/>
</dbReference>
<dbReference type="SUPFAM" id="SSF55811">
    <property type="entry name" value="Nudix"/>
    <property type="match status" value="1"/>
</dbReference>
<keyword evidence="2" id="KW-0479">Metal-binding</keyword>
<dbReference type="GO" id="GO:0008486">
    <property type="term" value="F:diphosphoinositol-polyphosphate diphosphatase activity"/>
    <property type="evidence" value="ECO:0007669"/>
    <property type="project" value="TreeGrafter"/>
</dbReference>
<evidence type="ECO:0000256" key="2">
    <source>
        <dbReference type="ARBA" id="ARBA00022723"/>
    </source>
</evidence>
<reference evidence="7" key="1">
    <citation type="submission" date="2016-08" db="EMBL/GenBank/DDBJ databases">
        <authorList>
            <person name="Varghese N."/>
            <person name="Submissions Spin"/>
        </authorList>
    </citation>
    <scope>NUCLEOTIDE SEQUENCE [LARGE SCALE GENOMIC DNA]</scope>
    <source>
        <strain evidence="7">HAMBI 2975</strain>
    </source>
</reference>
<keyword evidence="3" id="KW-0378">Hydrolase</keyword>
<keyword evidence="4" id="KW-0460">Magnesium</keyword>
<dbReference type="Proteomes" id="UP000199101">
    <property type="component" value="Unassembled WGS sequence"/>
</dbReference>
<sequence>MKSKKHGRKPDTPQSKHLLQQLARTPDKLSQKAFYNQYGALCFRRKNGGSEIEVLVITSRDSGRWIVPKGWPMRGKEPHEAAATEAWEEAGVRGRVRKMPIGRYTYMKNLEGGEVVPCVVEMFQVEVREIETQFKERGQRILEWVSPDEAARRVGEIELKSLLVNFKPWE</sequence>
<dbReference type="GO" id="GO:1901909">
    <property type="term" value="P:diadenosine hexaphosphate catabolic process"/>
    <property type="evidence" value="ECO:0007669"/>
    <property type="project" value="TreeGrafter"/>
</dbReference>
<dbReference type="AlphaFoldDB" id="A0A1C3XBN9"/>
<feature type="domain" description="Nudix hydrolase" evidence="5">
    <location>
        <begin position="33"/>
        <end position="170"/>
    </location>
</feature>
<dbReference type="GO" id="GO:0000298">
    <property type="term" value="F:endopolyphosphatase activity"/>
    <property type="evidence" value="ECO:0007669"/>
    <property type="project" value="TreeGrafter"/>
</dbReference>
<evidence type="ECO:0000256" key="3">
    <source>
        <dbReference type="ARBA" id="ARBA00022801"/>
    </source>
</evidence>
<dbReference type="PANTHER" id="PTHR12629:SF0">
    <property type="entry name" value="DIPHOSPHOINOSITOL-POLYPHOSPHATE DIPHOSPHATASE"/>
    <property type="match status" value="1"/>
</dbReference>
<dbReference type="GO" id="GO:0046872">
    <property type="term" value="F:metal ion binding"/>
    <property type="evidence" value="ECO:0007669"/>
    <property type="project" value="UniProtKB-KW"/>
</dbReference>
<dbReference type="RefSeq" id="WP_092719831.1">
    <property type="nucleotide sequence ID" value="NZ_FMAG01000014.1"/>
</dbReference>